<name>A0A4D7ATE8_9FIRM</name>
<dbReference type="AlphaFoldDB" id="A0A4D7ATE8"/>
<sequence length="146" mass="16465">MAYSDRELLARLIQCEAGGEGEDGMKAVAGVVMNRVHAKGGEYARVGQGSIRNIIFQPYQFVCASETEGGAYNPQNIYNMRPEQIHYDIADWAIAGNRLPDVADSLWFYNPFGPTCRSFFPSKVGYWQTRIGDHCFYNPTDAYYQT</sequence>
<feature type="domain" description="Cell wall hydrolase SleB" evidence="1">
    <location>
        <begin position="19"/>
        <end position="137"/>
    </location>
</feature>
<protein>
    <submittedName>
        <fullName evidence="2">Cell wall hydrolase</fullName>
    </submittedName>
</protein>
<organism evidence="2 3">
    <name type="scientific">Dysosmobacter welbionis</name>
    <dbReference type="NCBI Taxonomy" id="2093857"/>
    <lineage>
        <taxon>Bacteria</taxon>
        <taxon>Bacillati</taxon>
        <taxon>Bacillota</taxon>
        <taxon>Clostridia</taxon>
        <taxon>Eubacteriales</taxon>
        <taxon>Oscillospiraceae</taxon>
        <taxon>Dysosmobacter</taxon>
    </lineage>
</organism>
<evidence type="ECO:0000313" key="2">
    <source>
        <dbReference type="EMBL" id="QCI58770.1"/>
    </source>
</evidence>
<proteinExistence type="predicted"/>
<dbReference type="RefSeq" id="WP_021750831.1">
    <property type="nucleotide sequence ID" value="NZ_CP034413.3"/>
</dbReference>
<keyword evidence="2" id="KW-0378">Hydrolase</keyword>
<reference evidence="3" key="1">
    <citation type="submission" date="2018-12" db="EMBL/GenBank/DDBJ databases">
        <title>Dusodibacter welbiota gen. nov., sp. nov., isolated from human faeces and emended description of the Oscillibacter genus.</title>
        <authorList>
            <person name="Le Roy T."/>
            <person name="Van der Smissen P."/>
            <person name="Delzenne N."/>
            <person name="Muccioli G."/>
            <person name="Collet J.F."/>
            <person name="Cani P.D."/>
        </authorList>
    </citation>
    <scope>NUCLEOTIDE SEQUENCE [LARGE SCALE GENOMIC DNA]</scope>
    <source>
        <strain evidence="3">J115</strain>
    </source>
</reference>
<dbReference type="Proteomes" id="UP000298642">
    <property type="component" value="Chromosome"/>
</dbReference>
<accession>A0A4D7ATE8</accession>
<gene>
    <name evidence="2" type="ORF">EIO64_05675</name>
</gene>
<dbReference type="GeneID" id="89521868"/>
<dbReference type="Pfam" id="PF07486">
    <property type="entry name" value="Hydrolase_2"/>
    <property type="match status" value="1"/>
</dbReference>
<dbReference type="InterPro" id="IPR042047">
    <property type="entry name" value="SleB_dom1"/>
</dbReference>
<dbReference type="Gene3D" id="1.10.10.2520">
    <property type="entry name" value="Cell wall hydrolase SleB, domain 1"/>
    <property type="match status" value="1"/>
</dbReference>
<evidence type="ECO:0000259" key="1">
    <source>
        <dbReference type="Pfam" id="PF07486"/>
    </source>
</evidence>
<keyword evidence="3" id="KW-1185">Reference proteome</keyword>
<dbReference type="InterPro" id="IPR011105">
    <property type="entry name" value="Cell_wall_hydrolase_SleB"/>
</dbReference>
<dbReference type="GO" id="GO:0016787">
    <property type="term" value="F:hydrolase activity"/>
    <property type="evidence" value="ECO:0007669"/>
    <property type="project" value="UniProtKB-KW"/>
</dbReference>
<evidence type="ECO:0000313" key="3">
    <source>
        <dbReference type="Proteomes" id="UP000298642"/>
    </source>
</evidence>
<dbReference type="EMBL" id="CP034413">
    <property type="protein sequence ID" value="QCI58770.1"/>
    <property type="molecule type" value="Genomic_DNA"/>
</dbReference>
<dbReference type="KEGG" id="obj:EIO64_05675"/>